<dbReference type="EMBL" id="BJYS01000007">
    <property type="protein sequence ID" value="GEO03738.1"/>
    <property type="molecule type" value="Genomic_DNA"/>
</dbReference>
<protein>
    <recommendedName>
        <fullName evidence="6">Heparinase</fullName>
    </recommendedName>
</protein>
<dbReference type="Pfam" id="PF07940">
    <property type="entry name" value="Hepar_II_III_C"/>
    <property type="match status" value="1"/>
</dbReference>
<evidence type="ECO:0008006" key="6">
    <source>
        <dbReference type="Google" id="ProtNLM"/>
    </source>
</evidence>
<dbReference type="Gene3D" id="1.50.10.100">
    <property type="entry name" value="Chondroitin AC/alginate lyase"/>
    <property type="match status" value="1"/>
</dbReference>
<dbReference type="GO" id="GO:0016829">
    <property type="term" value="F:lyase activity"/>
    <property type="evidence" value="ECO:0007669"/>
    <property type="project" value="InterPro"/>
</dbReference>
<dbReference type="InterPro" id="IPR032518">
    <property type="entry name" value="HepII_N"/>
</dbReference>
<feature type="domain" description="Heparinase II N-terminal" evidence="3">
    <location>
        <begin position="24"/>
        <end position="164"/>
    </location>
</feature>
<sequence>MDQNKVILANKPALSSESTKTKYQLSGHPRLFFTREEEQEILQKAKNNILLGQLIETLKNEAEISLNTTPQVYKPNVQLLQISREQVKRLLNLSMAYRLFKDERYAKKVEAELLNVSTFPSWNPNHFLDVAEMTTAVAIGYDWCYDYLKPATRSAVEKAILEKGFAPAWPIYAKTEKTPFNRENNWNMVCNAGLLNGAIAIGDKYPQELEKILDYAVKNTPNLLESFAPEGVFNEGPGYWGYNGMYMSLFFDNLNRNFRNDFGLTQFKGLTNTANFYKAIIGPSNRSFNFGDAAPLENIDYSGTLFYLSKLYKQPEVAAFYRGLISTELQRYKAQGKNHFSRFFFLSIPWFDDTVVPNQTKEEKLTVFNGVTDFLIFNGDNTRNKSRLYLAAKTGKPSWSHNQLDVGSFVVDSEGERWGIDLGPDNYSLPSFWDYKPGGVRWKYFRNSNLSHNTLSIDGKITNSDGQGELVQVNKNSQTPFGVFDMTSSYQDQAASVLRGFKLLSPDAILIKDEINLKDNAQEISWRFLTEAAVSIKDNTATLSQNGKKFYIRCLLPKGYTMQVLTAKTNTPDEKPIKGVSILDIKVNAATKAVSIPVVLGRNIPNIQTAAAANLALKDWQ</sequence>
<dbReference type="GO" id="GO:0030313">
    <property type="term" value="C:cell envelope"/>
    <property type="evidence" value="ECO:0007669"/>
    <property type="project" value="UniProtKB-SubCell"/>
</dbReference>
<dbReference type="Gene3D" id="2.70.98.70">
    <property type="match status" value="1"/>
</dbReference>
<feature type="domain" description="Heparinase II/III-like C-terminal" evidence="2">
    <location>
        <begin position="387"/>
        <end position="542"/>
    </location>
</feature>
<dbReference type="Pfam" id="PF16332">
    <property type="entry name" value="DUF4962"/>
    <property type="match status" value="1"/>
</dbReference>
<comment type="caution">
    <text evidence="4">The sequence shown here is derived from an EMBL/GenBank/DDBJ whole genome shotgun (WGS) entry which is preliminary data.</text>
</comment>
<dbReference type="AlphaFoldDB" id="A0A512AVJ7"/>
<comment type="subcellular location">
    <subcellularLocation>
        <location evidence="1">Cell envelope</location>
    </subcellularLocation>
</comment>
<dbReference type="SUPFAM" id="SSF48230">
    <property type="entry name" value="Chondroitin AC/alginate lyase"/>
    <property type="match status" value="1"/>
</dbReference>
<evidence type="ECO:0000313" key="4">
    <source>
        <dbReference type="EMBL" id="GEO03738.1"/>
    </source>
</evidence>
<evidence type="ECO:0000313" key="5">
    <source>
        <dbReference type="Proteomes" id="UP000321532"/>
    </source>
</evidence>
<dbReference type="Proteomes" id="UP000321532">
    <property type="component" value="Unassembled WGS sequence"/>
</dbReference>
<proteinExistence type="predicted"/>
<evidence type="ECO:0000259" key="3">
    <source>
        <dbReference type="Pfam" id="PF16332"/>
    </source>
</evidence>
<gene>
    <name evidence="4" type="ORF">AAE02nite_14020</name>
</gene>
<name>A0A512AVJ7_9BACT</name>
<evidence type="ECO:0000259" key="2">
    <source>
        <dbReference type="Pfam" id="PF07940"/>
    </source>
</evidence>
<accession>A0A512AVJ7</accession>
<dbReference type="PANTHER" id="PTHR38045">
    <property type="entry name" value="CHROMOSOME 1, WHOLE GENOME SHOTGUN SEQUENCE"/>
    <property type="match status" value="1"/>
</dbReference>
<keyword evidence="5" id="KW-1185">Reference proteome</keyword>
<reference evidence="4 5" key="1">
    <citation type="submission" date="2019-07" db="EMBL/GenBank/DDBJ databases">
        <title>Whole genome shotgun sequence of Adhaeribacter aerolatus NBRC 106133.</title>
        <authorList>
            <person name="Hosoyama A."/>
            <person name="Uohara A."/>
            <person name="Ohji S."/>
            <person name="Ichikawa N."/>
        </authorList>
    </citation>
    <scope>NUCLEOTIDE SEQUENCE [LARGE SCALE GENOMIC DNA]</scope>
    <source>
        <strain evidence="4 5">NBRC 106133</strain>
    </source>
</reference>
<dbReference type="PANTHER" id="PTHR38045:SF1">
    <property type="entry name" value="HEPARINASE II_III-LIKE PROTEIN"/>
    <property type="match status" value="1"/>
</dbReference>
<dbReference type="InterPro" id="IPR012480">
    <property type="entry name" value="Hepar_II_III_C"/>
</dbReference>
<dbReference type="InterPro" id="IPR008929">
    <property type="entry name" value="Chondroitin_lyas"/>
</dbReference>
<organism evidence="4 5">
    <name type="scientific">Adhaeribacter aerolatus</name>
    <dbReference type="NCBI Taxonomy" id="670289"/>
    <lineage>
        <taxon>Bacteria</taxon>
        <taxon>Pseudomonadati</taxon>
        <taxon>Bacteroidota</taxon>
        <taxon>Cytophagia</taxon>
        <taxon>Cytophagales</taxon>
        <taxon>Hymenobacteraceae</taxon>
        <taxon>Adhaeribacter</taxon>
    </lineage>
</organism>
<evidence type="ECO:0000256" key="1">
    <source>
        <dbReference type="ARBA" id="ARBA00004196"/>
    </source>
</evidence>